<dbReference type="PROSITE" id="PS50011">
    <property type="entry name" value="PROTEIN_KINASE_DOM"/>
    <property type="match status" value="1"/>
</dbReference>
<evidence type="ECO:0000256" key="1">
    <source>
        <dbReference type="ARBA" id="ARBA00012513"/>
    </source>
</evidence>
<evidence type="ECO:0000256" key="3">
    <source>
        <dbReference type="ARBA" id="ARBA00022840"/>
    </source>
</evidence>
<dbReference type="EC" id="2.7.11.1" evidence="1"/>
<dbReference type="PROSITE" id="PS00107">
    <property type="entry name" value="PROTEIN_KINASE_ATP"/>
    <property type="match status" value="1"/>
</dbReference>
<feature type="compositionally biased region" description="Low complexity" evidence="4">
    <location>
        <begin position="368"/>
        <end position="377"/>
    </location>
</feature>
<dbReference type="InterPro" id="IPR008271">
    <property type="entry name" value="Ser/Thr_kinase_AS"/>
</dbReference>
<sequence>MGPKKTAYKRAPRLPAGMLISNETVSTAKDVFELDHVIGSGGFGDIYACTKVGFSTIPLAVKIEPFDNGPLFTEMHMMLRLSSKAEREAFLQQKKISSINIPFLEGFGKFEHESQSFRFLVLPRYDVDLEKLMPLCPGKILPVATSLNIGIQMVNALEFIHSKGLVHSDIKGSNIMISKDEPDQAFLLDYGLVYRYSFGDKPKSYNPDARFAHDGTKEFTSRDLHVGCHTRRSDLEILGYNLLYWSSGTLPWWGLDDVKEIHSRKEHYLKDLKKLSHKCFPVGSREEKDASVIFVYFKDILKLKAEEEPDYETLRNILRTGIRAVKGKEGCLGLSDIIQKAKTQKRPSEDGGSADVPPPVKKRRAAGGKKNAPAAEASGKKKPAAGRGRGGRSGQRNSNEENQAVRATPPITPRGRASVSPPTPKIPAVASPVRRRTELSPLETVNVEEVYDGGPLPEAVAHWMETKKKSDSKRKRTPSVSPVKKHSRTPAVSPVRNPKRQSFRLPDGSIPTTSMRQLLIKRAEREAAKGAKKQKAKRTPKTQLPPEDETESDDETFVTACSSPPPAAAGGRLTRARGAAERRVEDVLARKKKARAAEFLRRRSSVVPPPP</sequence>
<gene>
    <name evidence="6" type="ORF">CTOB1V02_LOCUS2537</name>
</gene>
<dbReference type="Pfam" id="PF00069">
    <property type="entry name" value="Pkinase"/>
    <property type="match status" value="1"/>
</dbReference>
<proteinExistence type="predicted"/>
<dbReference type="InterPro" id="IPR017441">
    <property type="entry name" value="Protein_kinase_ATP_BS"/>
</dbReference>
<dbReference type="PANTHER" id="PTHR11909">
    <property type="entry name" value="CASEIN KINASE-RELATED"/>
    <property type="match status" value="1"/>
</dbReference>
<keyword evidence="2" id="KW-0547">Nucleotide-binding</keyword>
<dbReference type="GO" id="GO:0004674">
    <property type="term" value="F:protein serine/threonine kinase activity"/>
    <property type="evidence" value="ECO:0007669"/>
    <property type="project" value="UniProtKB-EC"/>
</dbReference>
<dbReference type="Gene3D" id="1.10.510.10">
    <property type="entry name" value="Transferase(Phosphotransferase) domain 1"/>
    <property type="match status" value="1"/>
</dbReference>
<feature type="compositionally biased region" description="Basic residues" evidence="4">
    <location>
        <begin position="470"/>
        <end position="488"/>
    </location>
</feature>
<evidence type="ECO:0000256" key="2">
    <source>
        <dbReference type="ARBA" id="ARBA00022741"/>
    </source>
</evidence>
<dbReference type="SMART" id="SM00220">
    <property type="entry name" value="S_TKc"/>
    <property type="match status" value="1"/>
</dbReference>
<dbReference type="EMBL" id="OB660401">
    <property type="protein sequence ID" value="CAD7224580.1"/>
    <property type="molecule type" value="Genomic_DNA"/>
</dbReference>
<evidence type="ECO:0000256" key="4">
    <source>
        <dbReference type="SAM" id="MobiDB-lite"/>
    </source>
</evidence>
<dbReference type="AlphaFoldDB" id="A0A7R8ZHJ7"/>
<dbReference type="OrthoDB" id="2687620at2759"/>
<feature type="compositionally biased region" description="Acidic residues" evidence="4">
    <location>
        <begin position="546"/>
        <end position="556"/>
    </location>
</feature>
<organism evidence="6">
    <name type="scientific">Cyprideis torosa</name>
    <dbReference type="NCBI Taxonomy" id="163714"/>
    <lineage>
        <taxon>Eukaryota</taxon>
        <taxon>Metazoa</taxon>
        <taxon>Ecdysozoa</taxon>
        <taxon>Arthropoda</taxon>
        <taxon>Crustacea</taxon>
        <taxon>Oligostraca</taxon>
        <taxon>Ostracoda</taxon>
        <taxon>Podocopa</taxon>
        <taxon>Podocopida</taxon>
        <taxon>Cytherocopina</taxon>
        <taxon>Cytheroidea</taxon>
        <taxon>Cytherideidae</taxon>
        <taxon>Cyprideis</taxon>
    </lineage>
</organism>
<evidence type="ECO:0000259" key="5">
    <source>
        <dbReference type="PROSITE" id="PS50011"/>
    </source>
</evidence>
<keyword evidence="3" id="KW-0067">ATP-binding</keyword>
<protein>
    <recommendedName>
        <fullName evidence="1">non-specific serine/threonine protein kinase</fullName>
        <ecNumber evidence="1">2.7.11.1</ecNumber>
    </recommendedName>
</protein>
<evidence type="ECO:0000313" key="6">
    <source>
        <dbReference type="EMBL" id="CAD7224580.1"/>
    </source>
</evidence>
<dbReference type="PROSITE" id="PS00108">
    <property type="entry name" value="PROTEIN_KINASE_ST"/>
    <property type="match status" value="1"/>
</dbReference>
<dbReference type="InterPro" id="IPR011009">
    <property type="entry name" value="Kinase-like_dom_sf"/>
</dbReference>
<accession>A0A7R8ZHJ7</accession>
<feature type="domain" description="Protein kinase" evidence="5">
    <location>
        <begin position="32"/>
        <end position="322"/>
    </location>
</feature>
<dbReference type="InterPro" id="IPR000719">
    <property type="entry name" value="Prot_kinase_dom"/>
</dbReference>
<name>A0A7R8ZHJ7_9CRUS</name>
<feature type="region of interest" description="Disordered" evidence="4">
    <location>
        <begin position="465"/>
        <end position="578"/>
    </location>
</feature>
<feature type="region of interest" description="Disordered" evidence="4">
    <location>
        <begin position="342"/>
        <end position="434"/>
    </location>
</feature>
<feature type="compositionally biased region" description="Low complexity" evidence="4">
    <location>
        <begin position="568"/>
        <end position="577"/>
    </location>
</feature>
<dbReference type="GO" id="GO:0005524">
    <property type="term" value="F:ATP binding"/>
    <property type="evidence" value="ECO:0007669"/>
    <property type="project" value="UniProtKB-UniRule"/>
</dbReference>
<reference evidence="6" key="1">
    <citation type="submission" date="2020-11" db="EMBL/GenBank/DDBJ databases">
        <authorList>
            <person name="Tran Van P."/>
        </authorList>
    </citation>
    <scope>NUCLEOTIDE SEQUENCE</scope>
</reference>
<dbReference type="InterPro" id="IPR050235">
    <property type="entry name" value="CK1_Ser-Thr_kinase"/>
</dbReference>
<feature type="compositionally biased region" description="Basic residues" evidence="4">
    <location>
        <begin position="530"/>
        <end position="540"/>
    </location>
</feature>
<dbReference type="SUPFAM" id="SSF56112">
    <property type="entry name" value="Protein kinase-like (PK-like)"/>
    <property type="match status" value="1"/>
</dbReference>